<dbReference type="InterPro" id="IPR032189">
    <property type="entry name" value="Mlh1_C"/>
</dbReference>
<evidence type="ECO:0000313" key="8">
    <source>
        <dbReference type="EMBL" id="OXA37201.1"/>
    </source>
</evidence>
<dbReference type="FunFam" id="3.30.230.10:FF:000014">
    <property type="entry name" value="DNA mismatch repair protein Mlh1"/>
    <property type="match status" value="1"/>
</dbReference>
<dbReference type="PANTHER" id="PTHR10073:SF12">
    <property type="entry name" value="DNA MISMATCH REPAIR PROTEIN MLH1"/>
    <property type="match status" value="1"/>
</dbReference>
<dbReference type="InterPro" id="IPR038973">
    <property type="entry name" value="MutL/Mlh/Pms-like"/>
</dbReference>
<dbReference type="GO" id="GO:0005524">
    <property type="term" value="F:ATP binding"/>
    <property type="evidence" value="ECO:0007669"/>
    <property type="project" value="InterPro"/>
</dbReference>
<feature type="compositionally biased region" description="Basic and acidic residues" evidence="6">
    <location>
        <begin position="460"/>
        <end position="472"/>
    </location>
</feature>
<keyword evidence="9" id="KW-1185">Reference proteome</keyword>
<keyword evidence="3" id="KW-0227">DNA damage</keyword>
<evidence type="ECO:0000256" key="4">
    <source>
        <dbReference type="ARBA" id="ARBA00023204"/>
    </source>
</evidence>
<dbReference type="GO" id="GO:0006298">
    <property type="term" value="P:mismatch repair"/>
    <property type="evidence" value="ECO:0007669"/>
    <property type="project" value="InterPro"/>
</dbReference>
<evidence type="ECO:0000256" key="1">
    <source>
        <dbReference type="ARBA" id="ARBA00004123"/>
    </source>
</evidence>
<dbReference type="Pfam" id="PF16413">
    <property type="entry name" value="Mlh1_C"/>
    <property type="match status" value="1"/>
</dbReference>
<dbReference type="Gene3D" id="3.30.565.10">
    <property type="entry name" value="Histidine kinase-like ATPase, C-terminal domain"/>
    <property type="match status" value="1"/>
</dbReference>
<comment type="similarity">
    <text evidence="2">Belongs to the DNA mismatch repair MutL/HexB family.</text>
</comment>
<dbReference type="STRING" id="158441.A0A226CXQ6"/>
<dbReference type="SUPFAM" id="SSF54211">
    <property type="entry name" value="Ribosomal protein S5 domain 2-like"/>
    <property type="match status" value="1"/>
</dbReference>
<dbReference type="InterPro" id="IPR014762">
    <property type="entry name" value="DNA_mismatch_repair_CS"/>
</dbReference>
<dbReference type="FunFam" id="3.30.565.10:FF:000109">
    <property type="entry name" value="Related to MLH1-DNA mismatch repair protein"/>
    <property type="match status" value="1"/>
</dbReference>
<sequence>MENTSKMEKVPGKIQKLDETVVNRIAAGEVIQRPANALKELLENSLDAGSKNIQVLVKAGGMKLLQIQDDGSGIREEDLSIVCERFTTSKLQKFEDLQTIGTYGFRGEALASISHVAHLSILTKTETSQCAFKAEYTDGKLKDFPEDAGVQNPKKCAGKQGTTLIVEDLFYNMETRRKALKNASDEHSKIFDVISRYAIHNAQCGFSLKKFGDTNNEIRTPANSSILDNIKIIYGAAIARELIQVSCDDSVTKFKMQGYVSNVNYSTKKSMFTLFINHRLVDSTGLRKSVEAVYSNYLPKGMHPFAYLSIEVEPRNVDVNVHPTKHEVHFLHEDAIISSITAAIENLLLGANESRTFLVQSLLPGASGPTGISMSVGTGRKCKDPDSDDSLVSSFSAKSGRTVINPKHMVRTDPKLQKLDRFLSSTLNPDVSTPTSFHDTPSRLSINVDNEDTLIDIDPEPIKKPCDKKSDSRSSIGAATASSSTKSSTPSSELFYQKLIFQFGNFEKINIDDKIELKELIDLAIECDDGLTCDEQKETVVENACQLLMDKRKMLQDYFSLIFDSEGRLISIPMLLDNYFPSMEGLAKYMMNLARKVDWSNEQRCFETFCDVTSQFYAIQPGDDNANAEMTWNGHSWKWTIEHVIFPELQKNFLPPKIFAEDSCIVQLTTLPELYKVFERC</sequence>
<dbReference type="GO" id="GO:0140664">
    <property type="term" value="F:ATP-dependent DNA damage sensor activity"/>
    <property type="evidence" value="ECO:0007669"/>
    <property type="project" value="InterPro"/>
</dbReference>
<comment type="caution">
    <text evidence="8">The sequence shown here is derived from an EMBL/GenBank/DDBJ whole genome shotgun (WGS) entry which is preliminary data.</text>
</comment>
<evidence type="ECO:0000256" key="5">
    <source>
        <dbReference type="ARBA" id="ARBA00023242"/>
    </source>
</evidence>
<evidence type="ECO:0000256" key="6">
    <source>
        <dbReference type="SAM" id="MobiDB-lite"/>
    </source>
</evidence>
<dbReference type="Proteomes" id="UP000198287">
    <property type="component" value="Unassembled WGS sequence"/>
</dbReference>
<comment type="subcellular location">
    <subcellularLocation>
        <location evidence="1">Nucleus</location>
    </subcellularLocation>
</comment>
<proteinExistence type="inferred from homology"/>
<gene>
    <name evidence="8" type="ORF">Fcan01_28051</name>
</gene>
<dbReference type="InterPro" id="IPR013507">
    <property type="entry name" value="DNA_mismatch_S5_2-like"/>
</dbReference>
<dbReference type="GO" id="GO:0016887">
    <property type="term" value="F:ATP hydrolysis activity"/>
    <property type="evidence" value="ECO:0007669"/>
    <property type="project" value="InterPro"/>
</dbReference>
<dbReference type="GO" id="GO:0030983">
    <property type="term" value="F:mismatched DNA binding"/>
    <property type="evidence" value="ECO:0007669"/>
    <property type="project" value="InterPro"/>
</dbReference>
<feature type="region of interest" description="Disordered" evidence="6">
    <location>
        <begin position="369"/>
        <end position="391"/>
    </location>
</feature>
<dbReference type="CDD" id="cd03483">
    <property type="entry name" value="MutL_Trans_MLH1"/>
    <property type="match status" value="1"/>
</dbReference>
<feature type="compositionally biased region" description="Low complexity" evidence="6">
    <location>
        <begin position="473"/>
        <end position="490"/>
    </location>
</feature>
<dbReference type="InterPro" id="IPR014721">
    <property type="entry name" value="Ribsml_uS5_D2-typ_fold_subgr"/>
</dbReference>
<dbReference type="PROSITE" id="PS00058">
    <property type="entry name" value="DNA_MISMATCH_REPAIR_1"/>
    <property type="match status" value="1"/>
</dbReference>
<dbReference type="InterPro" id="IPR002099">
    <property type="entry name" value="MutL/Mlh/PMS"/>
</dbReference>
<dbReference type="Pfam" id="PF01119">
    <property type="entry name" value="DNA_mis_repair"/>
    <property type="match status" value="1"/>
</dbReference>
<keyword evidence="5" id="KW-0539">Nucleus</keyword>
<dbReference type="InterPro" id="IPR036890">
    <property type="entry name" value="HATPase_C_sf"/>
</dbReference>
<dbReference type="SMART" id="SM01340">
    <property type="entry name" value="DNA_mis_repair"/>
    <property type="match status" value="1"/>
</dbReference>
<evidence type="ECO:0000256" key="3">
    <source>
        <dbReference type="ARBA" id="ARBA00022763"/>
    </source>
</evidence>
<evidence type="ECO:0000313" key="9">
    <source>
        <dbReference type="Proteomes" id="UP000198287"/>
    </source>
</evidence>
<dbReference type="AlphaFoldDB" id="A0A226CXQ6"/>
<dbReference type="OMA" id="MCLIQHE"/>
<feature type="domain" description="DNA mismatch repair protein S5" evidence="7">
    <location>
        <begin position="230"/>
        <end position="349"/>
    </location>
</feature>
<dbReference type="GO" id="GO:0032389">
    <property type="term" value="C:MutLalpha complex"/>
    <property type="evidence" value="ECO:0007669"/>
    <property type="project" value="TreeGrafter"/>
</dbReference>
<protein>
    <submittedName>
        <fullName evidence="8">DNA mismatch repair protein Mlh1</fullName>
    </submittedName>
</protein>
<dbReference type="EMBL" id="LNIX01000063">
    <property type="protein sequence ID" value="OXA37201.1"/>
    <property type="molecule type" value="Genomic_DNA"/>
</dbReference>
<keyword evidence="4" id="KW-0234">DNA repair</keyword>
<accession>A0A226CXQ6</accession>
<dbReference type="CDD" id="cd16926">
    <property type="entry name" value="HATPase_MutL-MLH-PMS-like"/>
    <property type="match status" value="1"/>
</dbReference>
<dbReference type="Gene3D" id="3.30.230.10">
    <property type="match status" value="1"/>
</dbReference>
<feature type="region of interest" description="Disordered" evidence="6">
    <location>
        <begin position="457"/>
        <end position="490"/>
    </location>
</feature>
<evidence type="ECO:0000256" key="2">
    <source>
        <dbReference type="ARBA" id="ARBA00006082"/>
    </source>
</evidence>
<dbReference type="SUPFAM" id="SSF55874">
    <property type="entry name" value="ATPase domain of HSP90 chaperone/DNA topoisomerase II/histidine kinase"/>
    <property type="match status" value="1"/>
</dbReference>
<evidence type="ECO:0000259" key="7">
    <source>
        <dbReference type="SMART" id="SM01340"/>
    </source>
</evidence>
<dbReference type="OrthoDB" id="10263226at2759"/>
<dbReference type="InterPro" id="IPR020568">
    <property type="entry name" value="Ribosomal_Su5_D2-typ_SF"/>
</dbReference>
<dbReference type="NCBIfam" id="TIGR00585">
    <property type="entry name" value="mutl"/>
    <property type="match status" value="1"/>
</dbReference>
<reference evidence="8 9" key="1">
    <citation type="submission" date="2015-12" db="EMBL/GenBank/DDBJ databases">
        <title>The genome of Folsomia candida.</title>
        <authorList>
            <person name="Faddeeva A."/>
            <person name="Derks M.F."/>
            <person name="Anvar Y."/>
            <person name="Smit S."/>
            <person name="Van Straalen N."/>
            <person name="Roelofs D."/>
        </authorList>
    </citation>
    <scope>NUCLEOTIDE SEQUENCE [LARGE SCALE GENOMIC DNA]</scope>
    <source>
        <strain evidence="8 9">VU population</strain>
        <tissue evidence="8">Whole body</tissue>
    </source>
</reference>
<name>A0A226CXQ6_FOLCA</name>
<dbReference type="Pfam" id="PF13589">
    <property type="entry name" value="HATPase_c_3"/>
    <property type="match status" value="1"/>
</dbReference>
<dbReference type="PANTHER" id="PTHR10073">
    <property type="entry name" value="DNA MISMATCH REPAIR PROTEIN MLH, PMS, MUTL"/>
    <property type="match status" value="1"/>
</dbReference>
<organism evidence="8 9">
    <name type="scientific">Folsomia candida</name>
    <name type="common">Springtail</name>
    <dbReference type="NCBI Taxonomy" id="158441"/>
    <lineage>
        <taxon>Eukaryota</taxon>
        <taxon>Metazoa</taxon>
        <taxon>Ecdysozoa</taxon>
        <taxon>Arthropoda</taxon>
        <taxon>Hexapoda</taxon>
        <taxon>Collembola</taxon>
        <taxon>Entomobryomorpha</taxon>
        <taxon>Isotomoidea</taxon>
        <taxon>Isotomidae</taxon>
        <taxon>Proisotominae</taxon>
        <taxon>Folsomia</taxon>
    </lineage>
</organism>